<dbReference type="InterPro" id="IPR016036">
    <property type="entry name" value="Malonyl_transacylase_ACP-bd"/>
</dbReference>
<evidence type="ECO:0000259" key="10">
    <source>
        <dbReference type="PROSITE" id="PS50075"/>
    </source>
</evidence>
<dbReference type="Pfam" id="PF00698">
    <property type="entry name" value="Acyl_transf_1"/>
    <property type="match status" value="1"/>
</dbReference>
<dbReference type="InterPro" id="IPR055123">
    <property type="entry name" value="SpnB-like_Rossmann"/>
</dbReference>
<dbReference type="InterPro" id="IPR016039">
    <property type="entry name" value="Thiolase-like"/>
</dbReference>
<name>A0ABS3XSJ5_9ACTN</name>
<dbReference type="Gene3D" id="3.40.47.10">
    <property type="match status" value="1"/>
</dbReference>
<dbReference type="CDD" id="cd00833">
    <property type="entry name" value="PKS"/>
    <property type="match status" value="1"/>
</dbReference>
<dbReference type="InterPro" id="IPR049900">
    <property type="entry name" value="PKS_mFAS_DH"/>
</dbReference>
<reference evidence="13 14" key="1">
    <citation type="submission" date="2021-02" db="EMBL/GenBank/DDBJ databases">
        <title>Streptomyces spirodelae sp. nov., isolated from duckweed.</title>
        <authorList>
            <person name="Saimee Y."/>
            <person name="Duangmal K."/>
        </authorList>
    </citation>
    <scope>NUCLEOTIDE SEQUENCE [LARGE SCALE GENOMIC DNA]</scope>
    <source>
        <strain evidence="13 14">DSM 42105</strain>
    </source>
</reference>
<proteinExistence type="predicted"/>
<protein>
    <submittedName>
        <fullName evidence="13">SDR family NAD(P)-dependent oxidoreductase</fullName>
    </submittedName>
</protein>
<evidence type="ECO:0000256" key="5">
    <source>
        <dbReference type="ARBA" id="ARBA00023194"/>
    </source>
</evidence>
<dbReference type="InterPro" id="IPR050091">
    <property type="entry name" value="PKS_NRPS_Biosynth_Enz"/>
</dbReference>
<dbReference type="InterPro" id="IPR001227">
    <property type="entry name" value="Ac_transferase_dom_sf"/>
</dbReference>
<feature type="compositionally biased region" description="Acidic residues" evidence="9">
    <location>
        <begin position="1922"/>
        <end position="1931"/>
    </location>
</feature>
<dbReference type="SUPFAM" id="SSF55048">
    <property type="entry name" value="Probable ACP-binding domain of malonyl-CoA ACP transacylase"/>
    <property type="match status" value="1"/>
</dbReference>
<dbReference type="CDD" id="cd08956">
    <property type="entry name" value="KR_3_FAS_SDR_x"/>
    <property type="match status" value="1"/>
</dbReference>
<keyword evidence="2" id="KW-0596">Phosphopantetheine</keyword>
<dbReference type="PANTHER" id="PTHR43775">
    <property type="entry name" value="FATTY ACID SYNTHASE"/>
    <property type="match status" value="1"/>
</dbReference>
<dbReference type="SUPFAM" id="SSF51735">
    <property type="entry name" value="NAD(P)-binding Rossmann-fold domains"/>
    <property type="match status" value="2"/>
</dbReference>
<dbReference type="Pfam" id="PF21089">
    <property type="entry name" value="PKS_DH_N"/>
    <property type="match status" value="1"/>
</dbReference>
<feature type="region of interest" description="Disordered" evidence="9">
    <location>
        <begin position="1916"/>
        <end position="1938"/>
    </location>
</feature>
<feature type="domain" description="Carrier" evidence="10">
    <location>
        <begin position="20"/>
        <end position="97"/>
    </location>
</feature>
<dbReference type="SMART" id="SM00827">
    <property type="entry name" value="PKS_AT"/>
    <property type="match status" value="1"/>
</dbReference>
<dbReference type="InterPro" id="IPR036736">
    <property type="entry name" value="ACP-like_sf"/>
</dbReference>
<evidence type="ECO:0000313" key="13">
    <source>
        <dbReference type="EMBL" id="MBO8198309.1"/>
    </source>
</evidence>
<dbReference type="Gene3D" id="3.40.366.10">
    <property type="entry name" value="Malonyl-Coenzyme A Acyl Carrier Protein, domain 2"/>
    <property type="match status" value="1"/>
</dbReference>
<dbReference type="SMART" id="SM00825">
    <property type="entry name" value="PKS_KS"/>
    <property type="match status" value="1"/>
</dbReference>
<feature type="domain" description="Carrier" evidence="10">
    <location>
        <begin position="1832"/>
        <end position="1910"/>
    </location>
</feature>
<feature type="region of interest" description="N-terminal hotdog fold" evidence="8">
    <location>
        <begin position="1064"/>
        <end position="1184"/>
    </location>
</feature>
<keyword evidence="6" id="KW-0511">Multifunctional enzyme</keyword>
<dbReference type="Gene3D" id="3.40.50.720">
    <property type="entry name" value="NAD(P)-binding Rossmann-like Domain"/>
    <property type="match status" value="1"/>
</dbReference>
<dbReference type="PROSITE" id="PS52004">
    <property type="entry name" value="KS3_2"/>
    <property type="match status" value="1"/>
</dbReference>
<dbReference type="PROSITE" id="PS50075">
    <property type="entry name" value="CARRIER"/>
    <property type="match status" value="2"/>
</dbReference>
<dbReference type="PROSITE" id="PS52019">
    <property type="entry name" value="PKS_MFAS_DH"/>
    <property type="match status" value="1"/>
</dbReference>
<feature type="active site" description="Proton donor; for dehydratase activity" evidence="8">
    <location>
        <position position="1273"/>
    </location>
</feature>
<dbReference type="SUPFAM" id="SSF52151">
    <property type="entry name" value="FabD/lysophospholipase-like"/>
    <property type="match status" value="1"/>
</dbReference>
<dbReference type="InterPro" id="IPR009081">
    <property type="entry name" value="PP-bd_ACP"/>
</dbReference>
<comment type="pathway">
    <text evidence="1">Antibiotic biosynthesis.</text>
</comment>
<dbReference type="Pfam" id="PF00109">
    <property type="entry name" value="ketoacyl-synt"/>
    <property type="match status" value="1"/>
</dbReference>
<evidence type="ECO:0000256" key="3">
    <source>
        <dbReference type="ARBA" id="ARBA00022553"/>
    </source>
</evidence>
<feature type="domain" description="Ketosynthase family 3 (KS3)" evidence="11">
    <location>
        <begin position="158"/>
        <end position="585"/>
    </location>
</feature>
<dbReference type="InterPro" id="IPR014030">
    <property type="entry name" value="Ketoacyl_synth_N"/>
</dbReference>
<feature type="active site" description="Proton acceptor; for dehydratase activity" evidence="8">
    <location>
        <position position="1096"/>
    </location>
</feature>
<evidence type="ECO:0000256" key="2">
    <source>
        <dbReference type="ARBA" id="ARBA00022450"/>
    </source>
</evidence>
<dbReference type="PANTHER" id="PTHR43775:SF51">
    <property type="entry name" value="INACTIVE PHENOLPHTHIOCEROL SYNTHESIS POLYKETIDE SYNTHASE TYPE I PKS1-RELATED"/>
    <property type="match status" value="1"/>
</dbReference>
<evidence type="ECO:0000256" key="7">
    <source>
        <dbReference type="ARBA" id="ARBA00023315"/>
    </source>
</evidence>
<evidence type="ECO:0000256" key="1">
    <source>
        <dbReference type="ARBA" id="ARBA00004792"/>
    </source>
</evidence>
<dbReference type="InterPro" id="IPR016035">
    <property type="entry name" value="Acyl_Trfase/lysoPLipase"/>
</dbReference>
<feature type="region of interest" description="Disordered" evidence="9">
    <location>
        <begin position="1169"/>
        <end position="1214"/>
    </location>
</feature>
<dbReference type="Pfam" id="PF02801">
    <property type="entry name" value="Ketoacyl-synt_C"/>
    <property type="match status" value="1"/>
</dbReference>
<dbReference type="Proteomes" id="UP000721954">
    <property type="component" value="Unassembled WGS sequence"/>
</dbReference>
<dbReference type="RefSeq" id="WP_209210063.1">
    <property type="nucleotide sequence ID" value="NZ_JAFFZM010000004.1"/>
</dbReference>
<evidence type="ECO:0000259" key="12">
    <source>
        <dbReference type="PROSITE" id="PS52019"/>
    </source>
</evidence>
<evidence type="ECO:0000313" key="14">
    <source>
        <dbReference type="Proteomes" id="UP000721954"/>
    </source>
</evidence>
<dbReference type="SUPFAM" id="SSF47336">
    <property type="entry name" value="ACP-like"/>
    <property type="match status" value="2"/>
</dbReference>
<sequence length="1957" mass="205402">MGEQPSTPHAEQAARTSAHDRLRVVLDVVLAETAALLGQEPTDIDPSRPYLDYGYNSLAAVELTQQLGRLYGVELPLTMLFDQPTPHAVADYLLSRLGLPTVADAAGDGTTGDAATGDAATDHGAADGGAAGSRATDAEQTRSKGRARAGAVPPRAEDDPIAVVGMACRLPGGVNSPEELWQLVAEGRDAISGFPTDRGWNVEELYHPDPDHPGTTSTQGGGFIPDVADFDADFFGISPREALAMDPQQRLLLEGVWEAFENAHIDPESMRGSRTGVFAGVTGTDYAYLAHADRTNLQGYWGLGTLSAVASGRVAYTFGFQGPALTVDTACSSSLVATHLAIQSLRQGESTLAIAAGVTVMATPTVFIEFSRQRALSPDGRCRSFDTTADGTGFSDGLAILLLERLSDAQHNGHHIHALIPGSAINQDGASNGMTAPNGPAQQRTITQALKNAHLTPHDIDAIEAHGTATTLGDPIEAQALHNTYAPHRPTHQPLHLGSLKSNIGHTQAAAGIAGTIKMITALHHHTLPTTLHITQPTPKINWNNTPLTLLTTPQPWHPTPHRPRRAAISSFGASGTNAHLILQEPPNTNTNGADAVPAAGDRDDGIGSDTPIVWPLSAKTPTALTAQAQRLHHWLTQNPHHHPTHIAHTLTTRTQHPHRTALIGHNHTQLTTALTHLTTKQPDQISPRPARSRPGRVAFVFPGQGSQWPGMAAGLLEASPVFAEQLERCAEALAPHTDWDLLDAVTDPAQAPALDRVDVVQPALFAVMVSLAALWRSYGVEPDAVVGHSQGEIAAACVAGALSLEDAARVVALRSREIATLGGTGGMLSVARPVAEVHAMLAAAPGLSVAAVNSPTSVLVSGDSAALDAFHEDCVAEDVWVRRIPVDYASHSPHIESLRDRLRAVLGPVRPRTASVAFHSTVAAEELDTTALDAEYWYSNLRNPVLFEETVRAMAGQGYGVFIEVSPHTVLTTALTQSLEPLGGDPVIAGSLTRDHGRLEDFLTSAGEAWEAGVPVDWSASSAGRPTRRVELPGYAFTRQRFWVGSGGDGDGPRAAGMKSARHPLLAGQLPLAGGKGRLFTGRVSPEELPWLADHTVFEEVVVPGTAVVELVASAGDRLGGAAVEELTLEAPLLLRDEAVGLQLHVQEPDAEGRAAFTVHAEDGAGGWTQHASGVLGPRAAVRGGDPTTGPSRPPQEADPSEPQDGPPAGAVPLALDGLYDRLAERGMGYGRTFRGLRAAWRLGDDIHADVQLDDGGNEVDPRHLLHPALLDAAFHAAFAEWHEKESATALLPFAWSGVRLHRSERTTRALRVRLTPLGPDTLRMTGWDQDGRTVVTVDSVTARPVSPAKLAGARPAAADCLFAVDWTPAAPPADPVATDRMAILGPTGPTVGDTPIRSCPDLTALPTPGEEAEGADTEPPVWLLVPVETPEGLPAAEAARTTTHRVLSLLREWLAADRSPRTRLALLTRGAVAALPDEEPDPASAAVWGLVRSAQAEHPDTFALVDLGAEADMARLGAALAADEPQVALRDGALLVPRVARRRAQGAEAVFDPRTTVLVTGGTGGLGALVARHLATGHGVRNLLLASRRGMSAQGAPALVEELTGLGVHVRVAECDVSDRAAVATLLASVPDEHPLGAVVHAAGVLEDSLITSLTDDALDRVLRAKADSAWHLHELTAENRLGAFVLFSSLAGVLGGPGQGNYAAANAFLDALAQARRAAGRPATSIAWGLWEQPGDMTGHLAESDTSRLADSGVIALSAEEGLHLLDATLDSPDPVVLAARLDLAAVRAQAAAGMAPPVLHGLVRTASTQQAATSAATVETLAGLSPSDRENEVLRLVRGEVAAVLRYPGADAVPPDRPLKDIGLDSLGAVQLRNRLNTMAGLHLPATVIFDHPTPRAVASVVLRELFGSLTPAAQDGTDPDGPEDAFDPAAGVDDLDAEDLVRLALSDNRDDS</sequence>
<keyword evidence="4" id="KW-0808">Transferase</keyword>
<feature type="region of interest" description="C-terminal hotdog fold" evidence="8">
    <location>
        <begin position="1212"/>
        <end position="1353"/>
    </location>
</feature>
<dbReference type="SMART" id="SM00823">
    <property type="entry name" value="PKS_PP"/>
    <property type="match status" value="2"/>
</dbReference>
<gene>
    <name evidence="13" type="ORF">JW613_08315</name>
</gene>
<evidence type="ECO:0000256" key="9">
    <source>
        <dbReference type="SAM" id="MobiDB-lite"/>
    </source>
</evidence>
<dbReference type="InterPro" id="IPR032821">
    <property type="entry name" value="PKS_assoc"/>
</dbReference>
<dbReference type="InterPro" id="IPR020841">
    <property type="entry name" value="PKS_Beta-ketoAc_synthase_dom"/>
</dbReference>
<dbReference type="SMART" id="SM01294">
    <property type="entry name" value="PKS_PP_betabranch"/>
    <property type="match status" value="1"/>
</dbReference>
<keyword evidence="3" id="KW-0597">Phosphoprotein</keyword>
<dbReference type="InterPro" id="IPR036291">
    <property type="entry name" value="NAD(P)-bd_dom_sf"/>
</dbReference>
<dbReference type="InterPro" id="IPR013968">
    <property type="entry name" value="PKS_KR"/>
</dbReference>
<dbReference type="Pfam" id="PF22953">
    <property type="entry name" value="SpnB_Rossmann"/>
    <property type="match status" value="1"/>
</dbReference>
<accession>A0ABS3XSJ5</accession>
<dbReference type="InterPro" id="IPR014043">
    <property type="entry name" value="Acyl_transferase_dom"/>
</dbReference>
<dbReference type="Gene3D" id="3.30.70.3290">
    <property type="match status" value="1"/>
</dbReference>
<comment type="caution">
    <text evidence="13">The sequence shown here is derived from an EMBL/GenBank/DDBJ whole genome shotgun (WGS) entry which is preliminary data.</text>
</comment>
<evidence type="ECO:0000256" key="6">
    <source>
        <dbReference type="ARBA" id="ARBA00023268"/>
    </source>
</evidence>
<dbReference type="PROSITE" id="PS00012">
    <property type="entry name" value="PHOSPHOPANTETHEINE"/>
    <property type="match status" value="2"/>
</dbReference>
<dbReference type="InterPro" id="IPR020806">
    <property type="entry name" value="PKS_PP-bd"/>
</dbReference>
<feature type="domain" description="PKS/mFAS DH" evidence="12">
    <location>
        <begin position="1064"/>
        <end position="1353"/>
    </location>
</feature>
<keyword evidence="5" id="KW-0045">Antibiotic biosynthesis</keyword>
<dbReference type="SMART" id="SM00826">
    <property type="entry name" value="PKS_DH"/>
    <property type="match status" value="1"/>
</dbReference>
<dbReference type="Pfam" id="PF16197">
    <property type="entry name" value="KAsynt_C_assoc"/>
    <property type="match status" value="1"/>
</dbReference>
<dbReference type="Gene3D" id="3.10.129.110">
    <property type="entry name" value="Polyketide synthase dehydratase"/>
    <property type="match status" value="1"/>
</dbReference>
<evidence type="ECO:0000259" key="11">
    <source>
        <dbReference type="PROSITE" id="PS52004"/>
    </source>
</evidence>
<dbReference type="InterPro" id="IPR057326">
    <property type="entry name" value="KR_dom"/>
</dbReference>
<dbReference type="SMART" id="SM00822">
    <property type="entry name" value="PKS_KR"/>
    <property type="match status" value="1"/>
</dbReference>
<dbReference type="Pfam" id="PF14765">
    <property type="entry name" value="PS-DH"/>
    <property type="match status" value="1"/>
</dbReference>
<keyword evidence="7" id="KW-0012">Acyltransferase</keyword>
<evidence type="ECO:0000256" key="4">
    <source>
        <dbReference type="ARBA" id="ARBA00022679"/>
    </source>
</evidence>
<dbReference type="SUPFAM" id="SSF53901">
    <property type="entry name" value="Thiolase-like"/>
    <property type="match status" value="1"/>
</dbReference>
<evidence type="ECO:0000256" key="8">
    <source>
        <dbReference type="PROSITE-ProRule" id="PRU01363"/>
    </source>
</evidence>
<dbReference type="InterPro" id="IPR049552">
    <property type="entry name" value="PKS_DH_N"/>
</dbReference>
<dbReference type="Pfam" id="PF00550">
    <property type="entry name" value="PP-binding"/>
    <property type="match status" value="2"/>
</dbReference>
<dbReference type="GeneID" id="96258608"/>
<dbReference type="InterPro" id="IPR020807">
    <property type="entry name" value="PKS_DH"/>
</dbReference>
<dbReference type="InterPro" id="IPR006162">
    <property type="entry name" value="Ppantetheine_attach_site"/>
</dbReference>
<keyword evidence="14" id="KW-1185">Reference proteome</keyword>
<dbReference type="Gene3D" id="1.10.1200.10">
    <property type="entry name" value="ACP-like"/>
    <property type="match status" value="2"/>
</dbReference>
<feature type="region of interest" description="Disordered" evidence="9">
    <location>
        <begin position="113"/>
        <end position="156"/>
    </location>
</feature>
<dbReference type="EMBL" id="JAFFZM010000004">
    <property type="protein sequence ID" value="MBO8198309.1"/>
    <property type="molecule type" value="Genomic_DNA"/>
</dbReference>
<organism evidence="13 14">
    <name type="scientific">Streptomyces smyrnaeus</name>
    <dbReference type="NCBI Taxonomy" id="1387713"/>
    <lineage>
        <taxon>Bacteria</taxon>
        <taxon>Bacillati</taxon>
        <taxon>Actinomycetota</taxon>
        <taxon>Actinomycetes</taxon>
        <taxon>Kitasatosporales</taxon>
        <taxon>Streptomycetaceae</taxon>
        <taxon>Streptomyces</taxon>
    </lineage>
</organism>
<dbReference type="InterPro" id="IPR049551">
    <property type="entry name" value="PKS_DH_C"/>
</dbReference>
<dbReference type="InterPro" id="IPR042104">
    <property type="entry name" value="PKS_dehydratase_sf"/>
</dbReference>
<dbReference type="InterPro" id="IPR014031">
    <property type="entry name" value="Ketoacyl_synth_C"/>
</dbReference>
<dbReference type="Pfam" id="PF08659">
    <property type="entry name" value="KR"/>
    <property type="match status" value="1"/>
</dbReference>